<dbReference type="SUPFAM" id="SSF56300">
    <property type="entry name" value="Metallo-dependent phosphatases"/>
    <property type="match status" value="1"/>
</dbReference>
<dbReference type="GO" id="GO:0016787">
    <property type="term" value="F:hydrolase activity"/>
    <property type="evidence" value="ECO:0007669"/>
    <property type="project" value="InterPro"/>
</dbReference>
<accession>A0AA86UC39</accession>
<reference evidence="2" key="1">
    <citation type="submission" date="2023-06" db="EMBL/GenBank/DDBJ databases">
        <authorList>
            <person name="Kurt Z."/>
        </authorList>
    </citation>
    <scope>NUCLEOTIDE SEQUENCE</scope>
</reference>
<gene>
    <name evidence="2" type="ORF">HINF_LOCUS39690</name>
    <name evidence="3" type="ORF">HINF_LOCUS6861</name>
</gene>
<evidence type="ECO:0000313" key="3">
    <source>
        <dbReference type="EMBL" id="CAL5981873.1"/>
    </source>
</evidence>
<evidence type="ECO:0000259" key="1">
    <source>
        <dbReference type="Pfam" id="PF00149"/>
    </source>
</evidence>
<dbReference type="InterPro" id="IPR029052">
    <property type="entry name" value="Metallo-depent_PP-like"/>
</dbReference>
<feature type="domain" description="Calcineurin-like phosphoesterase" evidence="1">
    <location>
        <begin position="24"/>
        <end position="192"/>
    </location>
</feature>
<sequence>MNLFKCCNKTDETKNLIEDDNIINITFISDTHEQHKLVSNDLVPGDIIVHTGDFSNEESGSQNMKPVKQFLDWFSKLPYQHKIFIGGNHDVALQNTTKFTKLLKNYPNITYLNQASTQISLKTQNLKFYGVPFVTRPQGMFYLNQQEQEKALQQIEQCDILLSHNMPYRHDLFEKRVDELKPRIHAFGHMHGDSGICQRHETLYINAAMVGHPGHIYKYKPIQVSITKEDVKVNNIENIKVWNEFPKK</sequence>
<dbReference type="Proteomes" id="UP001642409">
    <property type="component" value="Unassembled WGS sequence"/>
</dbReference>
<dbReference type="PANTHER" id="PTHR12905:SF0">
    <property type="entry name" value="CALCINEURIN-LIKE PHOSPHOESTERASE DOMAIN-CONTAINING PROTEIN"/>
    <property type="match status" value="1"/>
</dbReference>
<proteinExistence type="predicted"/>
<comment type="caution">
    <text evidence="2">The sequence shown here is derived from an EMBL/GenBank/DDBJ whole genome shotgun (WGS) entry which is preliminary data.</text>
</comment>
<dbReference type="Pfam" id="PF00149">
    <property type="entry name" value="Metallophos"/>
    <property type="match status" value="1"/>
</dbReference>
<reference evidence="3 4" key="2">
    <citation type="submission" date="2024-07" db="EMBL/GenBank/DDBJ databases">
        <authorList>
            <person name="Akdeniz Z."/>
        </authorList>
    </citation>
    <scope>NUCLEOTIDE SEQUENCE [LARGE SCALE GENOMIC DNA]</scope>
</reference>
<keyword evidence="4" id="KW-1185">Reference proteome</keyword>
<dbReference type="EMBL" id="CATOUU010000831">
    <property type="protein sequence ID" value="CAI9952045.1"/>
    <property type="molecule type" value="Genomic_DNA"/>
</dbReference>
<evidence type="ECO:0000313" key="2">
    <source>
        <dbReference type="EMBL" id="CAI9952045.1"/>
    </source>
</evidence>
<evidence type="ECO:0000313" key="4">
    <source>
        <dbReference type="Proteomes" id="UP001642409"/>
    </source>
</evidence>
<dbReference type="EMBL" id="CAXDID020000014">
    <property type="protein sequence ID" value="CAL5981873.1"/>
    <property type="molecule type" value="Genomic_DNA"/>
</dbReference>
<dbReference type="Gene3D" id="3.60.21.10">
    <property type="match status" value="1"/>
</dbReference>
<dbReference type="PANTHER" id="PTHR12905">
    <property type="entry name" value="METALLOPHOSPHOESTERASE"/>
    <property type="match status" value="1"/>
</dbReference>
<name>A0AA86UC39_9EUKA</name>
<dbReference type="AlphaFoldDB" id="A0AA86UC39"/>
<organism evidence="2">
    <name type="scientific">Hexamita inflata</name>
    <dbReference type="NCBI Taxonomy" id="28002"/>
    <lineage>
        <taxon>Eukaryota</taxon>
        <taxon>Metamonada</taxon>
        <taxon>Diplomonadida</taxon>
        <taxon>Hexamitidae</taxon>
        <taxon>Hexamitinae</taxon>
        <taxon>Hexamita</taxon>
    </lineage>
</organism>
<dbReference type="InterPro" id="IPR004843">
    <property type="entry name" value="Calcineurin-like_PHP"/>
</dbReference>
<protein>
    <submittedName>
        <fullName evidence="2">Metallophosphoesterase</fullName>
    </submittedName>
</protein>
<dbReference type="InterPro" id="IPR051693">
    <property type="entry name" value="UPF0046_metallophosphoest"/>
</dbReference>